<protein>
    <recommendedName>
        <fullName evidence="3">DUF4942 domain-containing protein</fullName>
    </recommendedName>
</protein>
<feature type="compositionally biased region" description="Basic and acidic residues" evidence="2">
    <location>
        <begin position="551"/>
        <end position="562"/>
    </location>
</feature>
<dbReference type="InterPro" id="IPR031339">
    <property type="entry name" value="DUF4942"/>
</dbReference>
<feature type="region of interest" description="Disordered" evidence="2">
    <location>
        <begin position="542"/>
        <end position="562"/>
    </location>
</feature>
<evidence type="ECO:0000259" key="3">
    <source>
        <dbReference type="Pfam" id="PF13708"/>
    </source>
</evidence>
<dbReference type="GO" id="GO:0003676">
    <property type="term" value="F:nucleic acid binding"/>
    <property type="evidence" value="ECO:0007669"/>
    <property type="project" value="InterPro"/>
</dbReference>
<dbReference type="GO" id="GO:0008168">
    <property type="term" value="F:methyltransferase activity"/>
    <property type="evidence" value="ECO:0007669"/>
    <property type="project" value="InterPro"/>
</dbReference>
<dbReference type="SUPFAM" id="SSF53335">
    <property type="entry name" value="S-adenosyl-L-methionine-dependent methyltransferases"/>
    <property type="match status" value="1"/>
</dbReference>
<reference evidence="4 5" key="1">
    <citation type="submission" date="2019-11" db="EMBL/GenBank/DDBJ databases">
        <title>Comparative genomics of hydrocarbon-degrading Desulfosarcina strains.</title>
        <authorList>
            <person name="Watanabe M."/>
            <person name="Kojima H."/>
            <person name="Fukui M."/>
        </authorList>
    </citation>
    <scope>NUCLEOTIDE SEQUENCE [LARGE SCALE GENOMIC DNA]</scope>
    <source>
        <strain evidence="4 5">28bB2T</strain>
        <plasmid evidence="5">do28_1 dna</plasmid>
    </source>
</reference>
<keyword evidence="1" id="KW-0175">Coiled coil</keyword>
<dbReference type="Proteomes" id="UP000425960">
    <property type="component" value="Plasmid Do28_1"/>
</dbReference>
<evidence type="ECO:0000313" key="5">
    <source>
        <dbReference type="Proteomes" id="UP000425960"/>
    </source>
</evidence>
<proteinExistence type="predicted"/>
<dbReference type="InterPro" id="IPR029063">
    <property type="entry name" value="SAM-dependent_MTases_sf"/>
</dbReference>
<feature type="coiled-coil region" evidence="1">
    <location>
        <begin position="139"/>
        <end position="166"/>
    </location>
</feature>
<dbReference type="RefSeq" id="WP_155326325.1">
    <property type="nucleotide sequence ID" value="NZ_AP021877.1"/>
</dbReference>
<keyword evidence="4" id="KW-0614">Plasmid</keyword>
<dbReference type="AlphaFoldDB" id="A0A5K8A312"/>
<accession>A0A5K8A312</accession>
<sequence length="562" mass="65557">MFEDNKDFYPTPQNLIARMWHKIPKKARNDANYILEPQAGGGAIVDYLKNVFQNRRSPTIHAIEKDERLAAILRDKNISVIDSDFLAFNGPDKYDIIIGNPPFNGGHYHLLKAIDIMYSGHISFLLNAETIRNPHTNSRKRLVKRLSELNADIEYLISEFEQAERKTSVEVALILIYIERKIEADLFDGVIDAEEIDPGAGHEQREVAEKESIRGMVADYNRKVDIGTQVLMDFYKNYFHVAPYVKLVVGDDEKSNILSSEDELTSIMKDKLNQLVRSIRKSYWEKALELDAVRKRMTKEKRDQFHHQLQQNSLMDFTEHNIRAFVLNLLKSYEDILTDAVVKSFDVMTKHAYDEGLNNENVHYFTGWKTNKAFYVNKKVILPYYNFWDSDWKEWRTWKPYSSTDTLTDFDIVMNYFDGRASYTTIMEALEHAFGRGESRKILSTYFETTVYKKGTIHLTFRDDDVLRRFNVTACRGKGWLPYDYGQEFYETLDPDHQAVVDSFEGREAYDLNVQTGPSLFRSKPALQIDYENVIPMVPKEMAQQQQQKPKFNDDGRQMGLF</sequence>
<dbReference type="PROSITE" id="PS00092">
    <property type="entry name" value="N6_MTASE"/>
    <property type="match status" value="1"/>
</dbReference>
<geneLocation type="plasmid" evidence="5">
    <name>do28_1 dna</name>
</geneLocation>
<dbReference type="GO" id="GO:0032259">
    <property type="term" value="P:methylation"/>
    <property type="evidence" value="ECO:0007669"/>
    <property type="project" value="InterPro"/>
</dbReference>
<evidence type="ECO:0000256" key="1">
    <source>
        <dbReference type="SAM" id="Coils"/>
    </source>
</evidence>
<dbReference type="Pfam" id="PF13708">
    <property type="entry name" value="DUF4942"/>
    <property type="match status" value="1"/>
</dbReference>
<dbReference type="EMBL" id="AP021877">
    <property type="protein sequence ID" value="BBO86744.1"/>
    <property type="molecule type" value="Genomic_DNA"/>
</dbReference>
<dbReference type="KEGG" id="dov:DSCO28_73100"/>
<evidence type="ECO:0000313" key="4">
    <source>
        <dbReference type="EMBL" id="BBO86744.1"/>
    </source>
</evidence>
<name>A0A5K8A312_9BACT</name>
<feature type="domain" description="DUF4942" evidence="3">
    <location>
        <begin position="277"/>
        <end position="476"/>
    </location>
</feature>
<organism evidence="4 5">
    <name type="scientific">Desulfosarcina ovata subsp. sediminis</name>
    <dbReference type="NCBI Taxonomy" id="885957"/>
    <lineage>
        <taxon>Bacteria</taxon>
        <taxon>Pseudomonadati</taxon>
        <taxon>Thermodesulfobacteriota</taxon>
        <taxon>Desulfobacteria</taxon>
        <taxon>Desulfobacterales</taxon>
        <taxon>Desulfosarcinaceae</taxon>
        <taxon>Desulfosarcina</taxon>
    </lineage>
</organism>
<dbReference type="Gene3D" id="3.40.50.150">
    <property type="entry name" value="Vaccinia Virus protein VP39"/>
    <property type="match status" value="1"/>
</dbReference>
<evidence type="ECO:0000256" key="2">
    <source>
        <dbReference type="SAM" id="MobiDB-lite"/>
    </source>
</evidence>
<dbReference type="InterPro" id="IPR002052">
    <property type="entry name" value="DNA_methylase_N6_adenine_CS"/>
</dbReference>
<gene>
    <name evidence="4" type="ORF">DSCO28_73100</name>
</gene>
<dbReference type="CDD" id="cd02440">
    <property type="entry name" value="AdoMet_MTases"/>
    <property type="match status" value="1"/>
</dbReference>